<reference evidence="2" key="1">
    <citation type="journal article" date="2023" name="GigaByte">
        <title>Genome assembly of the bearded iris, Iris pallida Lam.</title>
        <authorList>
            <person name="Bruccoleri R.E."/>
            <person name="Oakeley E.J."/>
            <person name="Faust A.M.E."/>
            <person name="Altorfer M."/>
            <person name="Dessus-Babus S."/>
            <person name="Burckhardt D."/>
            <person name="Oertli M."/>
            <person name="Naumann U."/>
            <person name="Petersen F."/>
            <person name="Wong J."/>
        </authorList>
    </citation>
    <scope>NUCLEOTIDE SEQUENCE</scope>
    <source>
        <strain evidence="2">GSM-AAB239-AS_SAM_17_03QT</strain>
    </source>
</reference>
<dbReference type="InterPro" id="IPR035892">
    <property type="entry name" value="C2_domain_sf"/>
</dbReference>
<protein>
    <submittedName>
        <fullName evidence="2">Pro-resilin</fullName>
    </submittedName>
</protein>
<keyword evidence="3" id="KW-1185">Reference proteome</keyword>
<name>A0AAX6GA95_IRIPA</name>
<dbReference type="PANTHER" id="PTHR32246">
    <property type="entry name" value="INGRESSION PROTEIN FIC1"/>
    <property type="match status" value="1"/>
</dbReference>
<sequence length="291" mass="30576">MASSRYEVEVTVASARDLKNVNWRNGELRPYAVLWIDDGPRCSTTVAVDGDPTSPVFDAKLVVPLPPSSAARVDDSVLHIDVVHARSPSDVEDVKPLVGSARIPLRDVIDEVGIGGRTERTLKLKRPSGRPQGKLEVKVAVREPRRYYDPYAAPATYGQSARDFAAPYGQPPYAGGGYGGAGTTAPPVGYPYGAPPQPAPYGAPPQPAGYGGSSYVGGQYGGGVYGEDASQKKKKSGMGMGTGLAVGAAAGLLGGLALAEGVEYVEDKIAERVEEKIEDDLAYEDGGYDDF</sequence>
<dbReference type="InterPro" id="IPR000008">
    <property type="entry name" value="C2_dom"/>
</dbReference>
<dbReference type="CDD" id="cd04051">
    <property type="entry name" value="C2_SRC2_like"/>
    <property type="match status" value="1"/>
</dbReference>
<evidence type="ECO:0000313" key="3">
    <source>
        <dbReference type="Proteomes" id="UP001140949"/>
    </source>
</evidence>
<gene>
    <name evidence="2" type="ORF">M6B38_378900</name>
</gene>
<comment type="caution">
    <text evidence="2">The sequence shown here is derived from an EMBL/GenBank/DDBJ whole genome shotgun (WGS) entry which is preliminary data.</text>
</comment>
<evidence type="ECO:0000313" key="2">
    <source>
        <dbReference type="EMBL" id="KAJ6825171.1"/>
    </source>
</evidence>
<proteinExistence type="predicted"/>
<evidence type="ECO:0000259" key="1">
    <source>
        <dbReference type="PROSITE" id="PS50004"/>
    </source>
</evidence>
<accession>A0AAX6GA95</accession>
<dbReference type="InterPro" id="IPR044750">
    <property type="entry name" value="C2_SRC2/BAP"/>
</dbReference>
<reference evidence="2" key="2">
    <citation type="submission" date="2023-04" db="EMBL/GenBank/DDBJ databases">
        <authorList>
            <person name="Bruccoleri R.E."/>
            <person name="Oakeley E.J."/>
            <person name="Faust A.-M."/>
            <person name="Dessus-Babus S."/>
            <person name="Altorfer M."/>
            <person name="Burckhardt D."/>
            <person name="Oertli M."/>
            <person name="Naumann U."/>
            <person name="Petersen F."/>
            <person name="Wong J."/>
        </authorList>
    </citation>
    <scope>NUCLEOTIDE SEQUENCE</scope>
    <source>
        <strain evidence="2">GSM-AAB239-AS_SAM_17_03QT</strain>
        <tissue evidence="2">Leaf</tissue>
    </source>
</reference>
<dbReference type="Pfam" id="PF00168">
    <property type="entry name" value="C2"/>
    <property type="match status" value="1"/>
</dbReference>
<feature type="domain" description="C2" evidence="1">
    <location>
        <begin position="1"/>
        <end position="122"/>
    </location>
</feature>
<dbReference type="AlphaFoldDB" id="A0AAX6GA95"/>
<dbReference type="SMART" id="SM00239">
    <property type="entry name" value="C2"/>
    <property type="match status" value="1"/>
</dbReference>
<dbReference type="PROSITE" id="PS50004">
    <property type="entry name" value="C2"/>
    <property type="match status" value="1"/>
</dbReference>
<dbReference type="EMBL" id="JANAVB010021796">
    <property type="protein sequence ID" value="KAJ6825171.1"/>
    <property type="molecule type" value="Genomic_DNA"/>
</dbReference>
<dbReference type="GO" id="GO:0006952">
    <property type="term" value="P:defense response"/>
    <property type="evidence" value="ECO:0007669"/>
    <property type="project" value="InterPro"/>
</dbReference>
<dbReference type="Gene3D" id="2.60.40.150">
    <property type="entry name" value="C2 domain"/>
    <property type="match status" value="1"/>
</dbReference>
<dbReference type="SUPFAM" id="SSF49562">
    <property type="entry name" value="C2 domain (Calcium/lipid-binding domain, CaLB)"/>
    <property type="match status" value="1"/>
</dbReference>
<dbReference type="PANTHER" id="PTHR32246:SF20">
    <property type="entry name" value="CALCIUM-DEPENDENT LIPID-BINDING (CALB DOMAIN) FAMILY PROTEIN"/>
    <property type="match status" value="1"/>
</dbReference>
<organism evidence="2 3">
    <name type="scientific">Iris pallida</name>
    <name type="common">Sweet iris</name>
    <dbReference type="NCBI Taxonomy" id="29817"/>
    <lineage>
        <taxon>Eukaryota</taxon>
        <taxon>Viridiplantae</taxon>
        <taxon>Streptophyta</taxon>
        <taxon>Embryophyta</taxon>
        <taxon>Tracheophyta</taxon>
        <taxon>Spermatophyta</taxon>
        <taxon>Magnoliopsida</taxon>
        <taxon>Liliopsida</taxon>
        <taxon>Asparagales</taxon>
        <taxon>Iridaceae</taxon>
        <taxon>Iridoideae</taxon>
        <taxon>Irideae</taxon>
        <taxon>Iris</taxon>
    </lineage>
</organism>
<dbReference type="Proteomes" id="UP001140949">
    <property type="component" value="Unassembled WGS sequence"/>
</dbReference>